<reference evidence="1" key="1">
    <citation type="submission" date="2021-05" db="EMBL/GenBank/DDBJ databases">
        <authorList>
            <person name="Pan Q."/>
            <person name="Jouanno E."/>
            <person name="Zahm M."/>
            <person name="Klopp C."/>
            <person name="Cabau C."/>
            <person name="Louis A."/>
            <person name="Berthelot C."/>
            <person name="Parey E."/>
            <person name="Roest Crollius H."/>
            <person name="Montfort J."/>
            <person name="Robinson-Rechavi M."/>
            <person name="Bouchez O."/>
            <person name="Lampietro C."/>
            <person name="Lopez Roques C."/>
            <person name="Donnadieu C."/>
            <person name="Postlethwait J."/>
            <person name="Bobe J."/>
            <person name="Dillon D."/>
            <person name="Chandos A."/>
            <person name="von Hippel F."/>
            <person name="Guiguen Y."/>
        </authorList>
    </citation>
    <scope>NUCLEOTIDE SEQUENCE</scope>
    <source>
        <strain evidence="1">YG-Jan2019</strain>
    </source>
</reference>
<sequence>MYFTNRETPYRFLGNLHTFSLFHLVGAIMDIGSLTQLVRTNRGLSDVDKKKFQCVYELCDIDQKGFLSREDLKTAVVMLFGYKPSKSETDALMGPAQETNSPGLSVEMFVSLMGRKLSSEDQYLKTRHIFNALDVHCRGFLKLEDYIGAFGKVAPLLPQRTVLEAFS</sequence>
<dbReference type="Proteomes" id="UP001157502">
    <property type="component" value="Chromosome 27"/>
</dbReference>
<gene>
    <name evidence="1" type="ORF">DPEC_G00292480</name>
</gene>
<dbReference type="EMBL" id="CM055754">
    <property type="protein sequence ID" value="KAJ7990979.1"/>
    <property type="molecule type" value="Genomic_DNA"/>
</dbReference>
<name>A0ACC2FI14_DALPE</name>
<accession>A0ACC2FI14</accession>
<evidence type="ECO:0000313" key="2">
    <source>
        <dbReference type="Proteomes" id="UP001157502"/>
    </source>
</evidence>
<proteinExistence type="predicted"/>
<keyword evidence="2" id="KW-1185">Reference proteome</keyword>
<protein>
    <submittedName>
        <fullName evidence="1">Uncharacterized protein</fullName>
    </submittedName>
</protein>
<evidence type="ECO:0000313" key="1">
    <source>
        <dbReference type="EMBL" id="KAJ7990979.1"/>
    </source>
</evidence>
<organism evidence="1 2">
    <name type="scientific">Dallia pectoralis</name>
    <name type="common">Alaska blackfish</name>
    <dbReference type="NCBI Taxonomy" id="75939"/>
    <lineage>
        <taxon>Eukaryota</taxon>
        <taxon>Metazoa</taxon>
        <taxon>Chordata</taxon>
        <taxon>Craniata</taxon>
        <taxon>Vertebrata</taxon>
        <taxon>Euteleostomi</taxon>
        <taxon>Actinopterygii</taxon>
        <taxon>Neopterygii</taxon>
        <taxon>Teleostei</taxon>
        <taxon>Protacanthopterygii</taxon>
        <taxon>Esociformes</taxon>
        <taxon>Umbridae</taxon>
        <taxon>Dallia</taxon>
    </lineage>
</organism>
<comment type="caution">
    <text evidence="1">The sequence shown here is derived from an EMBL/GenBank/DDBJ whole genome shotgun (WGS) entry which is preliminary data.</text>
</comment>